<dbReference type="Proteomes" id="UP000571084">
    <property type="component" value="Unassembled WGS sequence"/>
</dbReference>
<name>A0A840RVK8_9BURK</name>
<organism evidence="1 2">
    <name type="scientific">Glaciimonas immobilis</name>
    <dbReference type="NCBI Taxonomy" id="728004"/>
    <lineage>
        <taxon>Bacteria</taxon>
        <taxon>Pseudomonadati</taxon>
        <taxon>Pseudomonadota</taxon>
        <taxon>Betaproteobacteria</taxon>
        <taxon>Burkholderiales</taxon>
        <taxon>Oxalobacteraceae</taxon>
        <taxon>Glaciimonas</taxon>
    </lineage>
</organism>
<sequence length="53" mass="6028">MRTQIEVRLAFDTANSALHNPLLYNSFPAFSPPIPHFLLIPCLYSGKPVFLLR</sequence>
<evidence type="ECO:0000313" key="1">
    <source>
        <dbReference type="EMBL" id="MBB5201633.1"/>
    </source>
</evidence>
<proteinExistence type="predicted"/>
<evidence type="ECO:0000313" key="2">
    <source>
        <dbReference type="Proteomes" id="UP000571084"/>
    </source>
</evidence>
<keyword evidence="2" id="KW-1185">Reference proteome</keyword>
<gene>
    <name evidence="1" type="ORF">HNR39_003486</name>
</gene>
<reference evidence="1 2" key="1">
    <citation type="submission" date="2020-08" db="EMBL/GenBank/DDBJ databases">
        <title>Genomic Encyclopedia of Type Strains, Phase IV (KMG-IV): sequencing the most valuable type-strain genomes for metagenomic binning, comparative biology and taxonomic classification.</title>
        <authorList>
            <person name="Goeker M."/>
        </authorList>
    </citation>
    <scope>NUCLEOTIDE SEQUENCE [LARGE SCALE GENOMIC DNA]</scope>
    <source>
        <strain evidence="1 2">DSM 23240</strain>
    </source>
</reference>
<protein>
    <submittedName>
        <fullName evidence="1">Uncharacterized protein</fullName>
    </submittedName>
</protein>
<dbReference type="AlphaFoldDB" id="A0A840RVK8"/>
<accession>A0A840RVK8</accession>
<comment type="caution">
    <text evidence="1">The sequence shown here is derived from an EMBL/GenBank/DDBJ whole genome shotgun (WGS) entry which is preliminary data.</text>
</comment>
<dbReference type="EMBL" id="JACHHQ010000007">
    <property type="protein sequence ID" value="MBB5201633.1"/>
    <property type="molecule type" value="Genomic_DNA"/>
</dbReference>